<keyword evidence="2" id="KW-1185">Reference proteome</keyword>
<organism evidence="1 2">
    <name type="scientific">Phytophthora megakarya</name>
    <dbReference type="NCBI Taxonomy" id="4795"/>
    <lineage>
        <taxon>Eukaryota</taxon>
        <taxon>Sar</taxon>
        <taxon>Stramenopiles</taxon>
        <taxon>Oomycota</taxon>
        <taxon>Peronosporomycetes</taxon>
        <taxon>Peronosporales</taxon>
        <taxon>Peronosporaceae</taxon>
        <taxon>Phytophthora</taxon>
    </lineage>
</organism>
<gene>
    <name evidence="1" type="ORF">PHMEG_00041614</name>
</gene>
<evidence type="ECO:0000313" key="2">
    <source>
        <dbReference type="Proteomes" id="UP000198211"/>
    </source>
</evidence>
<sequence length="230" mass="25970">MPCKQFTVKFELPNSSIRFKCVDTAADLTTRKPIFRSAGSYLSETLTDDKSNIIYPRLLRSEDPVNARDETRIFGINLPFFEKLKVLSQSPENAQLQSLLKTGLSTDDTFKLLQLDKAGDKLLSDPNLKRWTAFVAEKARKTSKETMITKLRTQYNNAALVTIIQVAKKGSIKNMATNLQNAQFIGKVLKRGSGRRIDTPAKPIRAAYRQYFKKMRPVGFVTRVPHGGKI</sequence>
<evidence type="ECO:0000313" key="1">
    <source>
        <dbReference type="EMBL" id="OWY90314.1"/>
    </source>
</evidence>
<dbReference type="Proteomes" id="UP000198211">
    <property type="component" value="Unassembled WGS sequence"/>
</dbReference>
<proteinExistence type="predicted"/>
<comment type="caution">
    <text evidence="1">The sequence shown here is derived from an EMBL/GenBank/DDBJ whole genome shotgun (WGS) entry which is preliminary data.</text>
</comment>
<dbReference type="AlphaFoldDB" id="A0A225UB40"/>
<reference evidence="2" key="1">
    <citation type="submission" date="2017-03" db="EMBL/GenBank/DDBJ databases">
        <title>Phytopthora megakarya and P. palmivora, two closely related causual agents of cacao black pod achieved similar genome size and gene model numbers by different mechanisms.</title>
        <authorList>
            <person name="Ali S."/>
            <person name="Shao J."/>
            <person name="Larry D.J."/>
            <person name="Kronmiller B."/>
            <person name="Shen D."/>
            <person name="Strem M.D."/>
            <person name="Melnick R.L."/>
            <person name="Guiltinan M.J."/>
            <person name="Tyler B.M."/>
            <person name="Meinhardt L.W."/>
            <person name="Bailey B.A."/>
        </authorList>
    </citation>
    <scope>NUCLEOTIDE SEQUENCE [LARGE SCALE GENOMIC DNA]</scope>
    <source>
        <strain evidence="2">zdho120</strain>
    </source>
</reference>
<dbReference type="EMBL" id="NBNE01023300">
    <property type="protein sequence ID" value="OWY90314.1"/>
    <property type="molecule type" value="Genomic_DNA"/>
</dbReference>
<accession>A0A225UB40</accession>
<evidence type="ECO:0008006" key="3">
    <source>
        <dbReference type="Google" id="ProtNLM"/>
    </source>
</evidence>
<name>A0A225UB40_9STRA</name>
<protein>
    <recommendedName>
        <fullName evidence="3">Avirulence (Avh) protein</fullName>
    </recommendedName>
</protein>